<dbReference type="Proteomes" id="UP000198869">
    <property type="component" value="Unassembled WGS sequence"/>
</dbReference>
<evidence type="ECO:0000256" key="1">
    <source>
        <dbReference type="SAM" id="SignalP"/>
    </source>
</evidence>
<keyword evidence="1" id="KW-0732">Signal</keyword>
<feature type="signal peptide" evidence="1">
    <location>
        <begin position="1"/>
        <end position="25"/>
    </location>
</feature>
<name>A0A1G8L8Z9_9FLAO</name>
<dbReference type="AlphaFoldDB" id="A0A1G8L8Z9"/>
<organism evidence="3 4">
    <name type="scientific">Chryseobacterium taeanense</name>
    <dbReference type="NCBI Taxonomy" id="311334"/>
    <lineage>
        <taxon>Bacteria</taxon>
        <taxon>Pseudomonadati</taxon>
        <taxon>Bacteroidota</taxon>
        <taxon>Flavobacteriia</taxon>
        <taxon>Flavobacteriales</taxon>
        <taxon>Weeksellaceae</taxon>
        <taxon>Chryseobacterium group</taxon>
        <taxon>Chryseobacterium</taxon>
    </lineage>
</organism>
<evidence type="ECO:0000259" key="2">
    <source>
        <dbReference type="Pfam" id="PF09917"/>
    </source>
</evidence>
<feature type="chain" id="PRO_5011523661" description="DUF2147 domain-containing protein" evidence="1">
    <location>
        <begin position="26"/>
        <end position="127"/>
    </location>
</feature>
<accession>A0A1G8L8Z9</accession>
<dbReference type="OrthoDB" id="670849at2"/>
<sequence length="127" mass="14121">MKNFFKTARVIFPLIFILLSMNMKAQTSEDKLIGKWTNEGKTRVIEFVKNGTSYDAIIRKAEDAGLIGKKQISGLKSSGKDSYIDGTVYIIKKGKTASCSAQITKDGLLNIKASYGMMSKTQVWTRL</sequence>
<reference evidence="4" key="1">
    <citation type="submission" date="2016-10" db="EMBL/GenBank/DDBJ databases">
        <authorList>
            <person name="Varghese N."/>
            <person name="Submissions S."/>
        </authorList>
    </citation>
    <scope>NUCLEOTIDE SEQUENCE [LARGE SCALE GENOMIC DNA]</scope>
    <source>
        <strain evidence="4">DSM 17071</strain>
    </source>
</reference>
<dbReference type="Gene3D" id="2.40.128.520">
    <property type="match status" value="1"/>
</dbReference>
<evidence type="ECO:0000313" key="4">
    <source>
        <dbReference type="Proteomes" id="UP000198869"/>
    </source>
</evidence>
<dbReference type="STRING" id="311334.SAMN05421846_10919"/>
<dbReference type="Pfam" id="PF09917">
    <property type="entry name" value="DUF2147"/>
    <property type="match status" value="1"/>
</dbReference>
<evidence type="ECO:0000313" key="3">
    <source>
        <dbReference type="EMBL" id="SDI52092.1"/>
    </source>
</evidence>
<keyword evidence="4" id="KW-1185">Reference proteome</keyword>
<protein>
    <recommendedName>
        <fullName evidence="2">DUF2147 domain-containing protein</fullName>
    </recommendedName>
</protein>
<feature type="domain" description="DUF2147" evidence="2">
    <location>
        <begin position="34"/>
        <end position="126"/>
    </location>
</feature>
<dbReference type="RefSeq" id="WP_089859372.1">
    <property type="nucleotide sequence ID" value="NZ_FNDW01000009.1"/>
</dbReference>
<dbReference type="EMBL" id="FNDW01000009">
    <property type="protein sequence ID" value="SDI52092.1"/>
    <property type="molecule type" value="Genomic_DNA"/>
</dbReference>
<proteinExistence type="predicted"/>
<gene>
    <name evidence="3" type="ORF">SAMN05421846_10919</name>
</gene>
<dbReference type="InterPro" id="IPR019223">
    <property type="entry name" value="DUF2147"/>
</dbReference>